<dbReference type="InterPro" id="IPR045269">
    <property type="entry name" value="Atg1-like"/>
</dbReference>
<dbReference type="GO" id="GO:0016020">
    <property type="term" value="C:membrane"/>
    <property type="evidence" value="ECO:0007669"/>
    <property type="project" value="TreeGrafter"/>
</dbReference>
<dbReference type="AlphaFoldDB" id="A0A0S4N830"/>
<keyword evidence="3 7" id="KW-0418">Kinase</keyword>
<evidence type="ECO:0000313" key="8">
    <source>
        <dbReference type="Proteomes" id="UP000320623"/>
    </source>
</evidence>
<dbReference type="GO" id="GO:0005776">
    <property type="term" value="C:autophagosome"/>
    <property type="evidence" value="ECO:0007669"/>
    <property type="project" value="TreeGrafter"/>
</dbReference>
<dbReference type="InterPro" id="IPR008271">
    <property type="entry name" value="Ser/Thr_kinase_AS"/>
</dbReference>
<dbReference type="SMART" id="SM00028">
    <property type="entry name" value="TPR"/>
    <property type="match status" value="5"/>
</dbReference>
<dbReference type="Proteomes" id="UP000320623">
    <property type="component" value="Unassembled WGS sequence"/>
</dbReference>
<dbReference type="InterPro" id="IPR027417">
    <property type="entry name" value="P-loop_NTPase"/>
</dbReference>
<dbReference type="InterPro" id="IPR019734">
    <property type="entry name" value="TPR_rpt"/>
</dbReference>
<keyword evidence="5" id="KW-0802">TPR repeat</keyword>
<evidence type="ECO:0000256" key="5">
    <source>
        <dbReference type="PROSITE-ProRule" id="PRU00339"/>
    </source>
</evidence>
<dbReference type="PROSITE" id="PS50005">
    <property type="entry name" value="TPR"/>
    <property type="match status" value="2"/>
</dbReference>
<evidence type="ECO:0000259" key="6">
    <source>
        <dbReference type="PROSITE" id="PS50011"/>
    </source>
</evidence>
<keyword evidence="1" id="KW-0808">Transferase</keyword>
<dbReference type="CDD" id="cd14014">
    <property type="entry name" value="STKc_PknB_like"/>
    <property type="match status" value="1"/>
</dbReference>
<dbReference type="Pfam" id="PF13424">
    <property type="entry name" value="TPR_12"/>
    <property type="match status" value="1"/>
</dbReference>
<dbReference type="GO" id="GO:0005829">
    <property type="term" value="C:cytosol"/>
    <property type="evidence" value="ECO:0007669"/>
    <property type="project" value="TreeGrafter"/>
</dbReference>
<dbReference type="GO" id="GO:0004674">
    <property type="term" value="F:protein serine/threonine kinase activity"/>
    <property type="evidence" value="ECO:0007669"/>
    <property type="project" value="UniProtKB-KW"/>
</dbReference>
<evidence type="ECO:0000256" key="4">
    <source>
        <dbReference type="ARBA" id="ARBA00022840"/>
    </source>
</evidence>
<dbReference type="InterPro" id="IPR000719">
    <property type="entry name" value="Prot_kinase_dom"/>
</dbReference>
<dbReference type="PROSITE" id="PS00108">
    <property type="entry name" value="PROTEIN_KINASE_ST"/>
    <property type="match status" value="1"/>
</dbReference>
<evidence type="ECO:0000313" key="7">
    <source>
        <dbReference type="EMBL" id="CUU07177.1"/>
    </source>
</evidence>
<sequence length="1160" mass="133618">MLINKRYKILEKIGDGAVGEVFKAYDTLRDKDVAIKISKRNPLAEEKLINEFKITSQFEHPNIISMLDFGTVRFCEDENLNDRKFIVLEYCDTPNILKFLSTVDTSKKFEIIYQICHALNVIHRAGYVHRDLKPENIIYDSRTDKVKITDLGFAIIYEKINPNEAPIGTLFYIAPEVLNAEVYDHRADIYSLGILIYQILSGSLPFDFKEPIEIVKWHLSKKRIILPGFGVEVENLLNSMLDPDPSKRPGSISNVLQFLMNLFPGKRWEINFKVRKPFGKEDALSMITDKLDKVKNSSSELNLVLIFGADGLGKTSLIRYANVEAKAMGYETLLINEIQPQKILNFISRSPLIVNLTPELRIRFEKFKDAVDVTSYNLIEFAQFLRELILNASVYFPVAVFIDEIDIGNSFNEIFLRSFLFPSEFSGRKVAVFISGKDENFFDLLVQNAEKIYLRPFNVDEIIEYVKVNFDIEENLVREFAEAIAEYSGGISAVVEILSNYLSQKIGGRVDALGQLSNIELDEIISRVEHLSQIQRQILNILSLEEGPVEIKILNEFFCADIHHELKQLQMSGFVKLENDRVSIAYKSLREHVLRGIDEPSRRRIHTNYAVIYLNQKEWEKDAEKVLFHFAMARDSEGVERFAEIGIENLVSRGDFKKAIGLCELFFDLLPDYLKPSFKLKLAELNIKIGNFKAVLSLLEDVNGVDVFELKSDAYFHLGDTESAFLILRQGMKISDSVYDRMRVAMKMSQILAISGDVEVAFSILNAYDYDKILKFVSKTKLIGDFYAGLGIIYQMRGNLDKAKSCFEISVESRNKKGDKLKIIAGYNNLANFYSIIGKYDEAINFWKRAIEISETVGNLTQTAHIYNNIGISHFKRRNYQSAIENYQKAMAIYRTIGDIPGMANVLGNMGEVLIEEYKLSEAYDNLIQAEKLYEKTGDRGGICEIKRLLFLMFLYVGDAKRAREVFKWIDENCERFQSNIRDYFNALVLMKEGDFKLAEEILFKLLEDETDKEDFEFKLRILISLLKLNYVSGKINNLGKVLDSVENFVEFVDDRYTKALVFFLVSLALDDKSASFRSLNKALYELGDEFSEFAWKVYLEMARYYESRGVEIKYLNYLEKALESFNVLIERIKDVNFIESYINDAENEKFYKVLRSLTV</sequence>
<dbReference type="GO" id="GO:0000407">
    <property type="term" value="C:phagophore assembly site"/>
    <property type="evidence" value="ECO:0007669"/>
    <property type="project" value="TreeGrafter"/>
</dbReference>
<keyword evidence="7" id="KW-0723">Serine/threonine-protein kinase</keyword>
<proteinExistence type="predicted"/>
<dbReference type="EMBL" id="FAOO01000012">
    <property type="protein sequence ID" value="CUU07177.1"/>
    <property type="molecule type" value="Genomic_DNA"/>
</dbReference>
<feature type="repeat" description="TPR" evidence="5">
    <location>
        <begin position="824"/>
        <end position="857"/>
    </location>
</feature>
<organism evidence="7 8">
    <name type="scientific">Candidatus Thermokryptus mobilis</name>
    <dbReference type="NCBI Taxonomy" id="1643428"/>
    <lineage>
        <taxon>Bacteria</taxon>
        <taxon>Pseudomonadati</taxon>
        <taxon>Candidatus Kryptoniota</taxon>
        <taxon>Candidatus Thermokryptus</taxon>
    </lineage>
</organism>
<dbReference type="PANTHER" id="PTHR24348">
    <property type="entry name" value="SERINE/THREONINE-PROTEIN KINASE UNC-51-RELATED"/>
    <property type="match status" value="1"/>
</dbReference>
<dbReference type="STRING" id="1643428.GCA_001442855_01686"/>
<dbReference type="PANTHER" id="PTHR24348:SF22">
    <property type="entry name" value="NON-SPECIFIC SERINE_THREONINE PROTEIN KINASE"/>
    <property type="match status" value="1"/>
</dbReference>
<dbReference type="InterPro" id="IPR011009">
    <property type="entry name" value="Kinase-like_dom_sf"/>
</dbReference>
<evidence type="ECO:0000256" key="2">
    <source>
        <dbReference type="ARBA" id="ARBA00022741"/>
    </source>
</evidence>
<reference evidence="8" key="1">
    <citation type="submission" date="2015-11" db="EMBL/GenBank/DDBJ databases">
        <authorList>
            <person name="Varghese N."/>
        </authorList>
    </citation>
    <scope>NUCLEOTIDE SEQUENCE [LARGE SCALE GENOMIC DNA]</scope>
</reference>
<dbReference type="InterPro" id="IPR011990">
    <property type="entry name" value="TPR-like_helical_dom_sf"/>
</dbReference>
<evidence type="ECO:0000256" key="3">
    <source>
        <dbReference type="ARBA" id="ARBA00022777"/>
    </source>
</evidence>
<name>A0A0S4N830_9BACT</name>
<feature type="domain" description="Protein kinase" evidence="6">
    <location>
        <begin position="7"/>
        <end position="259"/>
    </location>
</feature>
<dbReference type="Gene3D" id="1.25.40.10">
    <property type="entry name" value="Tetratricopeptide repeat domain"/>
    <property type="match status" value="3"/>
</dbReference>
<dbReference type="SUPFAM" id="SSF52540">
    <property type="entry name" value="P-loop containing nucleoside triphosphate hydrolases"/>
    <property type="match status" value="1"/>
</dbReference>
<dbReference type="PROSITE" id="PS50011">
    <property type="entry name" value="PROTEIN_KINASE_DOM"/>
    <property type="match status" value="1"/>
</dbReference>
<protein>
    <submittedName>
        <fullName evidence="7">Serine/threonine protein kinase</fullName>
    </submittedName>
</protein>
<keyword evidence="8" id="KW-1185">Reference proteome</keyword>
<accession>A0A0S4N830</accession>
<dbReference type="GO" id="GO:0005524">
    <property type="term" value="F:ATP binding"/>
    <property type="evidence" value="ECO:0007669"/>
    <property type="project" value="UniProtKB-KW"/>
</dbReference>
<dbReference type="SUPFAM" id="SSF48452">
    <property type="entry name" value="TPR-like"/>
    <property type="match status" value="2"/>
</dbReference>
<dbReference type="Gene3D" id="1.10.510.10">
    <property type="entry name" value="Transferase(Phosphotransferase) domain 1"/>
    <property type="match status" value="1"/>
</dbReference>
<feature type="repeat" description="TPR" evidence="5">
    <location>
        <begin position="864"/>
        <end position="897"/>
    </location>
</feature>
<dbReference type="SMART" id="SM00220">
    <property type="entry name" value="S_TKc"/>
    <property type="match status" value="1"/>
</dbReference>
<keyword evidence="4" id="KW-0067">ATP-binding</keyword>
<gene>
    <name evidence="7" type="ORF">JGI1_01722</name>
</gene>
<dbReference type="Pfam" id="PF00069">
    <property type="entry name" value="Pkinase"/>
    <property type="match status" value="1"/>
</dbReference>
<evidence type="ECO:0000256" key="1">
    <source>
        <dbReference type="ARBA" id="ARBA00022679"/>
    </source>
</evidence>
<dbReference type="SUPFAM" id="SSF56112">
    <property type="entry name" value="Protein kinase-like (PK-like)"/>
    <property type="match status" value="1"/>
</dbReference>
<keyword evidence="2" id="KW-0547">Nucleotide-binding</keyword>